<dbReference type="FunFam" id="1.25.10.10:FF:001994">
    <property type="entry name" value="Predicted protein"/>
    <property type="match status" value="1"/>
</dbReference>
<reference evidence="10" key="1">
    <citation type="submission" date="2023-03" db="EMBL/GenBank/DDBJ databases">
        <title>Electrophorus voltai genome.</title>
        <authorList>
            <person name="Bian C."/>
        </authorList>
    </citation>
    <scope>NUCLEOTIDE SEQUENCE</scope>
    <source>
        <strain evidence="10">CB-2022</strain>
        <tissue evidence="10">Muscle</tissue>
    </source>
</reference>
<feature type="region of interest" description="Disordered" evidence="8">
    <location>
        <begin position="580"/>
        <end position="604"/>
    </location>
</feature>
<dbReference type="Pfam" id="PF15235">
    <property type="entry name" value="GRIN_C"/>
    <property type="match status" value="1"/>
</dbReference>
<evidence type="ECO:0000256" key="5">
    <source>
        <dbReference type="ARBA" id="ARBA00022824"/>
    </source>
</evidence>
<dbReference type="SUPFAM" id="SSF48371">
    <property type="entry name" value="ARM repeat"/>
    <property type="match status" value="2"/>
</dbReference>
<evidence type="ECO:0000256" key="6">
    <source>
        <dbReference type="ARBA" id="ARBA00023128"/>
    </source>
</evidence>
<name>A0AAD8Z1X3_9TELE</name>
<dbReference type="AlphaFoldDB" id="A0AAD8Z1X3"/>
<evidence type="ECO:0000256" key="7">
    <source>
        <dbReference type="PROSITE-ProRule" id="PRU00259"/>
    </source>
</evidence>
<feature type="region of interest" description="Disordered" evidence="8">
    <location>
        <begin position="669"/>
        <end position="754"/>
    </location>
</feature>
<dbReference type="GO" id="GO:0005739">
    <property type="term" value="C:mitochondrion"/>
    <property type="evidence" value="ECO:0007669"/>
    <property type="project" value="UniProtKB-SubCell"/>
</dbReference>
<accession>A0AAD8Z1X3</accession>
<feature type="domain" description="G protein-regulated inducer of neurite outgrowth C-terminal" evidence="9">
    <location>
        <begin position="886"/>
        <end position="956"/>
    </location>
</feature>
<evidence type="ECO:0000313" key="10">
    <source>
        <dbReference type="EMBL" id="KAK1791155.1"/>
    </source>
</evidence>
<dbReference type="PROSITE" id="PS50176">
    <property type="entry name" value="ARM_REPEAT"/>
    <property type="match status" value="1"/>
</dbReference>
<evidence type="ECO:0000313" key="11">
    <source>
        <dbReference type="Proteomes" id="UP001239994"/>
    </source>
</evidence>
<comment type="subcellular location">
    <subcellularLocation>
        <location evidence="3">Cytoplasm</location>
        <location evidence="3">Cytosol</location>
    </subcellularLocation>
    <subcellularLocation>
        <location evidence="2">Endoplasmic reticulum</location>
    </subcellularLocation>
    <subcellularLocation>
        <location evidence="1">Mitochondrion</location>
    </subcellularLocation>
</comment>
<keyword evidence="5" id="KW-0256">Endoplasmic reticulum</keyword>
<dbReference type="GO" id="GO:0005783">
    <property type="term" value="C:endoplasmic reticulum"/>
    <property type="evidence" value="ECO:0007669"/>
    <property type="project" value="UniProtKB-SubCell"/>
</dbReference>
<evidence type="ECO:0000256" key="3">
    <source>
        <dbReference type="ARBA" id="ARBA00004514"/>
    </source>
</evidence>
<dbReference type="SMART" id="SM00185">
    <property type="entry name" value="ARM"/>
    <property type="match status" value="5"/>
</dbReference>
<dbReference type="Gene3D" id="1.25.10.10">
    <property type="entry name" value="Leucine-rich Repeat Variant"/>
    <property type="match status" value="2"/>
</dbReference>
<organism evidence="10 11">
    <name type="scientific">Electrophorus voltai</name>
    <dbReference type="NCBI Taxonomy" id="2609070"/>
    <lineage>
        <taxon>Eukaryota</taxon>
        <taxon>Metazoa</taxon>
        <taxon>Chordata</taxon>
        <taxon>Craniata</taxon>
        <taxon>Vertebrata</taxon>
        <taxon>Euteleostomi</taxon>
        <taxon>Actinopterygii</taxon>
        <taxon>Neopterygii</taxon>
        <taxon>Teleostei</taxon>
        <taxon>Ostariophysi</taxon>
        <taxon>Gymnotiformes</taxon>
        <taxon>Gymnotoidei</taxon>
        <taxon>Gymnotidae</taxon>
        <taxon>Electrophorus</taxon>
    </lineage>
</organism>
<dbReference type="PANTHER" id="PTHR10957">
    <property type="entry name" value="RAP1 GTPASE-GDP DISSOCIATION STIMULATOR 1"/>
    <property type="match status" value="1"/>
</dbReference>
<dbReference type="InterPro" id="IPR040144">
    <property type="entry name" value="RAP1GDS1"/>
</dbReference>
<dbReference type="InterPro" id="IPR032745">
    <property type="entry name" value="GRIN_C"/>
</dbReference>
<evidence type="ECO:0000256" key="4">
    <source>
        <dbReference type="ARBA" id="ARBA00022490"/>
    </source>
</evidence>
<dbReference type="GO" id="GO:0005829">
    <property type="term" value="C:cytosol"/>
    <property type="evidence" value="ECO:0007669"/>
    <property type="project" value="UniProtKB-SubCell"/>
</dbReference>
<dbReference type="GO" id="GO:0005085">
    <property type="term" value="F:guanyl-nucleotide exchange factor activity"/>
    <property type="evidence" value="ECO:0007669"/>
    <property type="project" value="InterPro"/>
</dbReference>
<protein>
    <recommendedName>
        <fullName evidence="9">G protein-regulated inducer of neurite outgrowth C-terminal domain-containing protein</fullName>
    </recommendedName>
</protein>
<proteinExistence type="predicted"/>
<dbReference type="InterPro" id="IPR011989">
    <property type="entry name" value="ARM-like"/>
</dbReference>
<feature type="repeat" description="ARM" evidence="7">
    <location>
        <begin position="347"/>
        <end position="393"/>
    </location>
</feature>
<comment type="caution">
    <text evidence="10">The sequence shown here is derived from an EMBL/GenBank/DDBJ whole genome shotgun (WGS) entry which is preliminary data.</text>
</comment>
<dbReference type="Pfam" id="PF00514">
    <property type="entry name" value="Arm"/>
    <property type="match status" value="1"/>
</dbReference>
<gene>
    <name evidence="10" type="ORF">P4O66_002183</name>
</gene>
<dbReference type="EMBL" id="JAROKS010000020">
    <property type="protein sequence ID" value="KAK1791155.1"/>
    <property type="molecule type" value="Genomic_DNA"/>
</dbReference>
<evidence type="ECO:0000259" key="9">
    <source>
        <dbReference type="Pfam" id="PF15235"/>
    </source>
</evidence>
<dbReference type="Proteomes" id="UP001239994">
    <property type="component" value="Unassembled WGS sequence"/>
</dbReference>
<evidence type="ECO:0000256" key="1">
    <source>
        <dbReference type="ARBA" id="ARBA00004173"/>
    </source>
</evidence>
<dbReference type="InterPro" id="IPR000225">
    <property type="entry name" value="Armadillo"/>
</dbReference>
<keyword evidence="6" id="KW-0496">Mitochondrion</keyword>
<dbReference type="FunFam" id="1.25.10.10:FF:000749">
    <property type="entry name" value="Predicted protein"/>
    <property type="match status" value="1"/>
</dbReference>
<feature type="compositionally biased region" description="Low complexity" evidence="8">
    <location>
        <begin position="741"/>
        <end position="753"/>
    </location>
</feature>
<evidence type="ECO:0000256" key="2">
    <source>
        <dbReference type="ARBA" id="ARBA00004240"/>
    </source>
</evidence>
<dbReference type="InterPro" id="IPR016024">
    <property type="entry name" value="ARM-type_fold"/>
</dbReference>
<keyword evidence="11" id="KW-1185">Reference proteome</keyword>
<sequence length="972" mass="103850">MCISDCGPDAVRCVEADVAAESSCSSEPATLPGFPFWHAWKDSLAEALKAISVSTELIDEELKPHMDTILNLLLEKKRGTAEQIASSGILPTLAQALRNKGSLVSQVTLLVAEMAREAAVREQCIEAGLVAALVPLLNSLDQDLLLHAGRAIGRICFDNTVQQIQLVHSGIIPRLMDIMHQYPENDPLVNVCLLALCNLADMDVAREALAEVAVADVLTVQLKRAPDAERRHLILEVLGSLGESDGLKLQFVEAGVPEALSEMIRGLQGDSDPHDLCSIKIASNLIVTLLLGDESMQKCFGEGTGTVYQDVLSWLQSSNTQLQLSGALAIANFARNDSNCVKMMELGVVPHLLDLLELHVDEGDVSVQHAALSALRNLAIPVSNKVRMLEDGVSLRIRTLLRSDMPPVQFKLLGTLRMMVDGQDGVQHLISMATSEHVIMQNEALVALAIASAIDMEAVQEPFQSADLLCTLKKMLDDPVGAVEVKFSTLGLICSLANSSMMKEQMEALNLKDSLAKLSSHSSTKLASQAESFLMTETGRPLLGQFPPGGAIPCDAAFPNVSVLPVSTSSAELTKASLQPVELQKHSSEAPCSENVLEDSDHTKPNATVAVRSAASPHSIADVHVADRALALREDRDSGTHQKEQSLGANVSCQHRDLGEQSLAPAKLPAQRSLSDSLHTQKGGPALELPCEPSGMSPETSSRPLAGTRAMQPPGGRTTTAFCREGDACSGRPVQQDCPPSASSGSLAAGERSGATKHSRLEEAICCNSCPHVAIEGTFAAYCHPQPISVSPHGAGHSTGQGGGSAMLALPRLIPSIGETGLDGKPVPCCCSLDCNRLGPLRRFGSQQRAEDEGRPPRDVATMTSRVELRDAGVQVGQEHPEGWAQHVFPEVRLSREGPAARRKSPVREVKWDTEGMTWEVYGASVDPEELGLAIQKHLELQIKETAGRAVKLSRQSTVTSHASAEIFSAHM</sequence>
<evidence type="ECO:0000256" key="8">
    <source>
        <dbReference type="SAM" id="MobiDB-lite"/>
    </source>
</evidence>
<keyword evidence="4" id="KW-0963">Cytoplasm</keyword>